<dbReference type="eggNOG" id="ENOG5032FUB">
    <property type="taxonomic scope" value="Bacteria"/>
</dbReference>
<accession>S5Y0Q8</accession>
<proteinExistence type="predicted"/>
<dbReference type="PATRIC" id="fig|1367847.3.peg.1990"/>
<sequence>MVTTTKTPGEIYPNGSAVPKADIRTWMTEMQTGTNAELTDLRNGRLWHSSSTNLSAQTPPPGTNQIIVANNSGTFNWRRLGSAPNPVNPAIHAQTADAAWWYLSEDTPAIKARVSAVETDLPNGRVWRYARNDLTPVGATPPTGTQMIAVHKTTGSGQADWVRRSAPTSGGATDVLVQDATGQWWGRTFSTTSIESDLAAKADTSELRSGRVWQYANNSLTIDGAIPPTGTQCIDVTKSVGTESAKWVRASAPSDGVVTDTLRRDGTGNQWWRRASSSQVLRDDMYDGAVKRVVANNLRPSGITVPAGAKVLVITKGNAPGEAIWATIGRLPDLPETDEYAKDLDAKWWILRWSSEWVARDHPTFAQMQAALATVSGSGSGGGYTPPEPLPASATLLPRRVGGVTQLVGDAGIGAAARYTVGGDGAWHWLPSRVAIFMVLGQSNAAVSEMEGPPLYIPAKTPDFVLMSNDGVGELGGLRGHNGQVPTVPITGFVPAQIAGVQSSAEALASASNALDPRGAGMIYAGSHGRGGAGFTATDPNFAIWKVLPSGAPAPQRIRMIEWVTAVMTHAAVPPTEIVIAFTHGETNRRDPWATYTADGLGYMADIEADLAFTGLPVVWLVDIPGGTTAMSAFGSDWQVKYALRELMRQARLAGHKVVDVGPRYHLPMGTARGGTPDHIHTSYLSQVRLREMDAFAYRNHVAGLPWWCAFPKGERAAGLGNKVILAVESLTPIMIDRDMVPLDPHLGFSLSNDSATITGVEQTGDREITLSLSGTPNSSARLQYVYRRPNAGEVDTRYVTAAGSIREVWQGTGPITGLPVYRPMHSFEVPIA</sequence>
<dbReference type="AlphaFoldDB" id="S5Y0Q8"/>
<name>S5Y0Q8_PARAH</name>
<gene>
    <name evidence="2" type="ORF">JCM7686_1996</name>
    <name evidence="1" type="ORF">JCM7686_2232</name>
</gene>
<reference evidence="1 3" key="1">
    <citation type="journal article" date="2014" name="BMC Genomics">
        <title>Architecture and functions of a multipartite genome of the methylotrophic bacterium Paracoccus aminophilus JCM 7686, containing primary and secondary chromids.</title>
        <authorList>
            <person name="Dziewit L."/>
            <person name="Czarnecki J."/>
            <person name="Wibberg D."/>
            <person name="Radlinska M."/>
            <person name="Mrozek P."/>
            <person name="Szymczak M."/>
            <person name="Schluter A."/>
            <person name="Puhler A."/>
            <person name="Bartosik D."/>
        </authorList>
    </citation>
    <scope>NUCLEOTIDE SEQUENCE [LARGE SCALE GENOMIC DNA]</scope>
    <source>
        <strain evidence="1">JCM 7686</strain>
    </source>
</reference>
<dbReference type="KEGG" id="pami:JCM7686_1996"/>
<dbReference type="HOGENOM" id="CLU_017653_0_0_5"/>
<evidence type="ECO:0008006" key="4">
    <source>
        <dbReference type="Google" id="ProtNLM"/>
    </source>
</evidence>
<dbReference type="EMBL" id="CP006650">
    <property type="protein sequence ID" value="AGT10538.1"/>
    <property type="molecule type" value="Genomic_DNA"/>
</dbReference>
<dbReference type="KEGG" id="pami:JCM7686_2232"/>
<dbReference type="STRING" id="1367847.JCM7686_1996"/>
<evidence type="ECO:0000313" key="1">
    <source>
        <dbReference type="EMBL" id="AGT09310.1"/>
    </source>
</evidence>
<dbReference type="RefSeq" id="WP_020950948.1">
    <property type="nucleotide sequence ID" value="NC_022041.1"/>
</dbReference>
<evidence type="ECO:0000313" key="3">
    <source>
        <dbReference type="Proteomes" id="UP000015480"/>
    </source>
</evidence>
<dbReference type="Proteomes" id="UP000015480">
    <property type="component" value="Chromosome"/>
</dbReference>
<keyword evidence="3" id="KW-1185">Reference proteome</keyword>
<protein>
    <recommendedName>
        <fullName evidence="4">Sialate O-acetylesterase domain-containing protein</fullName>
    </recommendedName>
</protein>
<dbReference type="OrthoDB" id="7779280at2"/>
<organism evidence="1 3">
    <name type="scientific">Paracoccus aminophilus JCM 7686</name>
    <dbReference type="NCBI Taxonomy" id="1367847"/>
    <lineage>
        <taxon>Bacteria</taxon>
        <taxon>Pseudomonadati</taxon>
        <taxon>Pseudomonadota</taxon>
        <taxon>Alphaproteobacteria</taxon>
        <taxon>Rhodobacterales</taxon>
        <taxon>Paracoccaceae</taxon>
        <taxon>Paracoccus</taxon>
    </lineage>
</organism>
<evidence type="ECO:0000313" key="2">
    <source>
        <dbReference type="EMBL" id="AGT10538.1"/>
    </source>
</evidence>
<dbReference type="EMBL" id="CP006650">
    <property type="protein sequence ID" value="AGT09310.1"/>
    <property type="molecule type" value="Genomic_DNA"/>
</dbReference>